<dbReference type="AlphaFoldDB" id="A0A916SMM4"/>
<dbReference type="InterPro" id="IPR057204">
    <property type="entry name" value="DUF7882"/>
</dbReference>
<dbReference type="EMBL" id="BMGB01000001">
    <property type="protein sequence ID" value="GGB06586.1"/>
    <property type="molecule type" value="Genomic_DNA"/>
</dbReference>
<evidence type="ECO:0000313" key="2">
    <source>
        <dbReference type="EMBL" id="GGB06586.1"/>
    </source>
</evidence>
<dbReference type="Pfam" id="PF25355">
    <property type="entry name" value="DUF7882"/>
    <property type="match status" value="1"/>
</dbReference>
<comment type="caution">
    <text evidence="2">The sequence shown here is derived from an EMBL/GenBank/DDBJ whole genome shotgun (WGS) entry which is preliminary data.</text>
</comment>
<feature type="domain" description="DUF7882" evidence="1">
    <location>
        <begin position="1"/>
        <end position="96"/>
    </location>
</feature>
<name>A0A916SMM4_9MICO</name>
<reference evidence="2" key="1">
    <citation type="journal article" date="2014" name="Int. J. Syst. Evol. Microbiol.">
        <title>Complete genome sequence of Corynebacterium casei LMG S-19264T (=DSM 44701T), isolated from a smear-ripened cheese.</title>
        <authorList>
            <consortium name="US DOE Joint Genome Institute (JGI-PGF)"/>
            <person name="Walter F."/>
            <person name="Albersmeier A."/>
            <person name="Kalinowski J."/>
            <person name="Ruckert C."/>
        </authorList>
    </citation>
    <scope>NUCLEOTIDE SEQUENCE</scope>
    <source>
        <strain evidence="2">CGMCC 1.12813</strain>
    </source>
</reference>
<organism evidence="2 3">
    <name type="scientific">Conyzicola nivalis</name>
    <dbReference type="NCBI Taxonomy" id="1477021"/>
    <lineage>
        <taxon>Bacteria</taxon>
        <taxon>Bacillati</taxon>
        <taxon>Actinomycetota</taxon>
        <taxon>Actinomycetes</taxon>
        <taxon>Micrococcales</taxon>
        <taxon>Microbacteriaceae</taxon>
        <taxon>Conyzicola</taxon>
    </lineage>
</organism>
<reference evidence="2" key="2">
    <citation type="submission" date="2020-09" db="EMBL/GenBank/DDBJ databases">
        <authorList>
            <person name="Sun Q."/>
            <person name="Zhou Y."/>
        </authorList>
    </citation>
    <scope>NUCLEOTIDE SEQUENCE</scope>
    <source>
        <strain evidence="2">CGMCC 1.12813</strain>
    </source>
</reference>
<proteinExistence type="predicted"/>
<keyword evidence="3" id="KW-1185">Reference proteome</keyword>
<sequence>MGTLYYGDARYAIILDDRTLAHLKIIVLTKLRRNESFAYSWQRKSTDGSGHGTVWFHSALSLHFEFLGSKDPDINLTWLEEMSASANRALGLVIPPEPPPRDPDELWPH</sequence>
<evidence type="ECO:0000259" key="1">
    <source>
        <dbReference type="Pfam" id="PF25355"/>
    </source>
</evidence>
<accession>A0A916SMM4</accession>
<dbReference type="Proteomes" id="UP000606922">
    <property type="component" value="Unassembled WGS sequence"/>
</dbReference>
<dbReference type="RefSeq" id="WP_188510592.1">
    <property type="nucleotide sequence ID" value="NZ_BMGB01000001.1"/>
</dbReference>
<evidence type="ECO:0000313" key="3">
    <source>
        <dbReference type="Proteomes" id="UP000606922"/>
    </source>
</evidence>
<gene>
    <name evidence="2" type="ORF">GCM10010979_21380</name>
</gene>
<protein>
    <recommendedName>
        <fullName evidence="1">DUF7882 domain-containing protein</fullName>
    </recommendedName>
</protein>